<dbReference type="PANTHER" id="PTHR10695:SF46">
    <property type="entry name" value="BIFUNCTIONAL COENZYME A SYNTHASE-RELATED"/>
    <property type="match status" value="1"/>
</dbReference>
<dbReference type="NCBIfam" id="TIGR00152">
    <property type="entry name" value="dephospho-CoA kinase"/>
    <property type="match status" value="1"/>
</dbReference>
<dbReference type="GO" id="GO:0005524">
    <property type="term" value="F:ATP binding"/>
    <property type="evidence" value="ECO:0007669"/>
    <property type="project" value="UniProtKB-UniRule"/>
</dbReference>
<proteinExistence type="inferred from homology"/>
<dbReference type="EC" id="2.7.1.24" evidence="5 6"/>
<evidence type="ECO:0000256" key="6">
    <source>
        <dbReference type="NCBIfam" id="TIGR00152"/>
    </source>
</evidence>
<evidence type="ECO:0000313" key="8">
    <source>
        <dbReference type="Proteomes" id="UP000614424"/>
    </source>
</evidence>
<evidence type="ECO:0000256" key="3">
    <source>
        <dbReference type="ARBA" id="ARBA00022840"/>
    </source>
</evidence>
<dbReference type="GO" id="GO:0005737">
    <property type="term" value="C:cytoplasm"/>
    <property type="evidence" value="ECO:0007669"/>
    <property type="project" value="UniProtKB-SubCell"/>
</dbReference>
<dbReference type="UniPathway" id="UPA00241">
    <property type="reaction ID" value="UER00356"/>
</dbReference>
<comment type="function">
    <text evidence="5">Catalyzes the phosphorylation of the 3'-hydroxyl group of dephosphocoenzyme A to form coenzyme A.</text>
</comment>
<dbReference type="GO" id="GO:0015937">
    <property type="term" value="P:coenzyme A biosynthetic process"/>
    <property type="evidence" value="ECO:0007669"/>
    <property type="project" value="UniProtKB-UniRule"/>
</dbReference>
<dbReference type="AlphaFoldDB" id="A0A8J6TBM2"/>
<dbReference type="Pfam" id="PF01121">
    <property type="entry name" value="CoaE"/>
    <property type="match status" value="1"/>
</dbReference>
<comment type="similarity">
    <text evidence="1 5">Belongs to the CoaE family.</text>
</comment>
<keyword evidence="5 7" id="KW-0418">Kinase</keyword>
<sequence length="207" mass="23095">MSRKKISVTGITGGIGSGKSRAAAFLCSRYPVCCLSADACVHDLLEPGQAGWEAVQKLDPIYVRDDQTINKPLLRTHLFSDAALRQEINDALHPLVQKQIVAEVERETKKGHLAFLVEVPLLFEARWQSLFHDIIVVYASREKCIQRITYRDNVSSDDAERALASQMPLAEKVELAGHVINNSGIWLDTVLQLIHLGNLLWLQSAKK</sequence>
<evidence type="ECO:0000256" key="2">
    <source>
        <dbReference type="ARBA" id="ARBA00022741"/>
    </source>
</evidence>
<dbReference type="InterPro" id="IPR001977">
    <property type="entry name" value="Depp_CoAkinase"/>
</dbReference>
<keyword evidence="4 5" id="KW-0173">Coenzyme A biosynthesis</keyword>
<keyword evidence="2 5" id="KW-0547">Nucleotide-binding</keyword>
<dbReference type="CDD" id="cd02022">
    <property type="entry name" value="DPCK"/>
    <property type="match status" value="1"/>
</dbReference>
<dbReference type="Proteomes" id="UP000614424">
    <property type="component" value="Unassembled WGS sequence"/>
</dbReference>
<dbReference type="InterPro" id="IPR027417">
    <property type="entry name" value="P-loop_NTPase"/>
</dbReference>
<name>A0A8J6TBM2_9BACT</name>
<dbReference type="Gene3D" id="3.40.50.300">
    <property type="entry name" value="P-loop containing nucleotide triphosphate hydrolases"/>
    <property type="match status" value="1"/>
</dbReference>
<dbReference type="GO" id="GO:0004140">
    <property type="term" value="F:dephospho-CoA kinase activity"/>
    <property type="evidence" value="ECO:0007669"/>
    <property type="project" value="UniProtKB-UniRule"/>
</dbReference>
<comment type="subcellular location">
    <subcellularLocation>
        <location evidence="5">Cytoplasm</location>
    </subcellularLocation>
</comment>
<dbReference type="PANTHER" id="PTHR10695">
    <property type="entry name" value="DEPHOSPHO-COA KINASE-RELATED"/>
    <property type="match status" value="1"/>
</dbReference>
<gene>
    <name evidence="5" type="primary">coaE</name>
    <name evidence="7" type="ORF">H8E41_04090</name>
</gene>
<feature type="binding site" evidence="5">
    <location>
        <begin position="16"/>
        <end position="21"/>
    </location>
    <ligand>
        <name>ATP</name>
        <dbReference type="ChEBI" id="CHEBI:30616"/>
    </ligand>
</feature>
<comment type="pathway">
    <text evidence="5">Cofactor biosynthesis; coenzyme A biosynthesis; CoA from (R)-pantothenate: step 5/5.</text>
</comment>
<accession>A0A8J6TBM2</accession>
<comment type="catalytic activity">
    <reaction evidence="5">
        <text>3'-dephospho-CoA + ATP = ADP + CoA + H(+)</text>
        <dbReference type="Rhea" id="RHEA:18245"/>
        <dbReference type="ChEBI" id="CHEBI:15378"/>
        <dbReference type="ChEBI" id="CHEBI:30616"/>
        <dbReference type="ChEBI" id="CHEBI:57287"/>
        <dbReference type="ChEBI" id="CHEBI:57328"/>
        <dbReference type="ChEBI" id="CHEBI:456216"/>
        <dbReference type="EC" id="2.7.1.24"/>
    </reaction>
</comment>
<evidence type="ECO:0000256" key="4">
    <source>
        <dbReference type="ARBA" id="ARBA00022993"/>
    </source>
</evidence>
<comment type="caution">
    <text evidence="7">The sequence shown here is derived from an EMBL/GenBank/DDBJ whole genome shotgun (WGS) entry which is preliminary data.</text>
</comment>
<keyword evidence="5" id="KW-0963">Cytoplasm</keyword>
<evidence type="ECO:0000256" key="5">
    <source>
        <dbReference type="HAMAP-Rule" id="MF_00376"/>
    </source>
</evidence>
<dbReference type="SUPFAM" id="SSF52540">
    <property type="entry name" value="P-loop containing nucleoside triphosphate hydrolases"/>
    <property type="match status" value="1"/>
</dbReference>
<evidence type="ECO:0000256" key="1">
    <source>
        <dbReference type="ARBA" id="ARBA00009018"/>
    </source>
</evidence>
<organism evidence="7 8">
    <name type="scientific">Candidatus Desulfobia pelagia</name>
    <dbReference type="NCBI Taxonomy" id="2841692"/>
    <lineage>
        <taxon>Bacteria</taxon>
        <taxon>Pseudomonadati</taxon>
        <taxon>Thermodesulfobacteriota</taxon>
        <taxon>Desulfobulbia</taxon>
        <taxon>Desulfobulbales</taxon>
        <taxon>Desulfobulbaceae</taxon>
        <taxon>Candidatus Desulfobia</taxon>
    </lineage>
</organism>
<keyword evidence="5 7" id="KW-0808">Transferase</keyword>
<dbReference type="EMBL" id="JACNJZ010000068">
    <property type="protein sequence ID" value="MBC8317061.1"/>
    <property type="molecule type" value="Genomic_DNA"/>
</dbReference>
<protein>
    <recommendedName>
        <fullName evidence="5 6">Dephospho-CoA kinase</fullName>
        <ecNumber evidence="5 6">2.7.1.24</ecNumber>
    </recommendedName>
    <alternativeName>
        <fullName evidence="5">Dephosphocoenzyme A kinase</fullName>
    </alternativeName>
</protein>
<dbReference type="PROSITE" id="PS51219">
    <property type="entry name" value="DPCK"/>
    <property type="match status" value="1"/>
</dbReference>
<dbReference type="HAMAP" id="MF_00376">
    <property type="entry name" value="Dephospho_CoA_kinase"/>
    <property type="match status" value="1"/>
</dbReference>
<reference evidence="7 8" key="1">
    <citation type="submission" date="2020-08" db="EMBL/GenBank/DDBJ databases">
        <title>Bridging the membrane lipid divide: bacteria of the FCB group superphylum have the potential to synthesize archaeal ether lipids.</title>
        <authorList>
            <person name="Villanueva L."/>
            <person name="Von Meijenfeldt F.A.B."/>
            <person name="Westbye A.B."/>
            <person name="Yadav S."/>
            <person name="Hopmans E.C."/>
            <person name="Dutilh B.E."/>
            <person name="Sinninghe Damste J.S."/>
        </authorList>
    </citation>
    <scope>NUCLEOTIDE SEQUENCE [LARGE SCALE GENOMIC DNA]</scope>
    <source>
        <strain evidence="7">NIOZ-UU47</strain>
    </source>
</reference>
<evidence type="ECO:0000313" key="7">
    <source>
        <dbReference type="EMBL" id="MBC8317061.1"/>
    </source>
</evidence>
<keyword evidence="3 5" id="KW-0067">ATP-binding</keyword>